<evidence type="ECO:0000256" key="3">
    <source>
        <dbReference type="ARBA" id="ARBA00022643"/>
    </source>
</evidence>
<sequence length="234" mass="25985">MVREGTCLLLVKIFYVLDMANANQANINYSNKIILAPMVRMNTLPFRLLALDYGADLVYSEELVDHKLVKTERKVNDLLNTIDFVDPLDGSVVFRTCPREKNKIILQIGTADPERALEAAKKVEHDVAAIDINMGCPKQFSLTGGMGAALLSTPDIACNILTTLISNLSIPVSCKIRVFHNEADTIALCKRLEACGIIAIGVHGRTKAERPRHRNRIEMIRTLTQHLKIPVIAK</sequence>
<dbReference type="PANTHER" id="PTHR45936">
    <property type="entry name" value="TRNA-DIHYDROURIDINE(20) SYNTHASE [NAD(P)+]-LIKE"/>
    <property type="match status" value="1"/>
</dbReference>
<name>A0A3Q0IPQ0_DIACI</name>
<dbReference type="InterPro" id="IPR035587">
    <property type="entry name" value="DUS-like_FMN-bd"/>
</dbReference>
<organism evidence="8 9">
    <name type="scientific">Diaphorina citri</name>
    <name type="common">Asian citrus psyllid</name>
    <dbReference type="NCBI Taxonomy" id="121845"/>
    <lineage>
        <taxon>Eukaryota</taxon>
        <taxon>Metazoa</taxon>
        <taxon>Ecdysozoa</taxon>
        <taxon>Arthropoda</taxon>
        <taxon>Hexapoda</taxon>
        <taxon>Insecta</taxon>
        <taxon>Pterygota</taxon>
        <taxon>Neoptera</taxon>
        <taxon>Paraneoptera</taxon>
        <taxon>Hemiptera</taxon>
        <taxon>Sternorrhyncha</taxon>
        <taxon>Psylloidea</taxon>
        <taxon>Psyllidae</taxon>
        <taxon>Diaphorininae</taxon>
        <taxon>Diaphorina</taxon>
    </lineage>
</organism>
<keyword evidence="3" id="KW-0288">FMN</keyword>
<keyword evidence="5" id="KW-0560">Oxidoreductase</keyword>
<dbReference type="InterPro" id="IPR013785">
    <property type="entry name" value="Aldolase_TIM"/>
</dbReference>
<dbReference type="Pfam" id="PF01207">
    <property type="entry name" value="Dus"/>
    <property type="match status" value="1"/>
</dbReference>
<dbReference type="GO" id="GO:0005737">
    <property type="term" value="C:cytoplasm"/>
    <property type="evidence" value="ECO:0007669"/>
    <property type="project" value="TreeGrafter"/>
</dbReference>
<dbReference type="GeneID" id="103507634"/>
<comment type="cofactor">
    <cofactor evidence="1">
        <name>FMN</name>
        <dbReference type="ChEBI" id="CHEBI:58210"/>
    </cofactor>
</comment>
<dbReference type="PROSITE" id="PS01136">
    <property type="entry name" value="UPF0034"/>
    <property type="match status" value="1"/>
</dbReference>
<dbReference type="AlphaFoldDB" id="A0A3Q0IPQ0"/>
<dbReference type="CDD" id="cd02801">
    <property type="entry name" value="DUS_like_FMN"/>
    <property type="match status" value="1"/>
</dbReference>
<dbReference type="STRING" id="121845.A0A3Q0IPQ0"/>
<evidence type="ECO:0000256" key="1">
    <source>
        <dbReference type="ARBA" id="ARBA00001917"/>
    </source>
</evidence>
<feature type="domain" description="DUS-like FMN-binding" evidence="7">
    <location>
        <begin position="34"/>
        <end position="233"/>
    </location>
</feature>
<accession>A0A3Q0IPQ0</accession>
<keyword evidence="2" id="KW-0285">Flavoprotein</keyword>
<feature type="chain" id="PRO_5018143227" evidence="6">
    <location>
        <begin position="23"/>
        <end position="234"/>
    </location>
</feature>
<dbReference type="PANTHER" id="PTHR45936:SF1">
    <property type="entry name" value="TRNA-DIHYDROURIDINE(20) SYNTHASE [NAD(P)+]-LIKE"/>
    <property type="match status" value="1"/>
</dbReference>
<keyword evidence="6" id="KW-0732">Signal</keyword>
<dbReference type="InterPro" id="IPR018517">
    <property type="entry name" value="tRNA_hU_synthase_CS"/>
</dbReference>
<dbReference type="GO" id="GO:0050660">
    <property type="term" value="F:flavin adenine dinucleotide binding"/>
    <property type="evidence" value="ECO:0007669"/>
    <property type="project" value="InterPro"/>
</dbReference>
<proteinExistence type="predicted"/>
<dbReference type="Proteomes" id="UP000079169">
    <property type="component" value="Unplaced"/>
</dbReference>
<evidence type="ECO:0000256" key="2">
    <source>
        <dbReference type="ARBA" id="ARBA00022630"/>
    </source>
</evidence>
<dbReference type="KEGG" id="dci:103507634"/>
<dbReference type="GO" id="GO:0017150">
    <property type="term" value="F:tRNA dihydrouridine synthase activity"/>
    <property type="evidence" value="ECO:0007669"/>
    <property type="project" value="InterPro"/>
</dbReference>
<gene>
    <name evidence="9" type="primary">LOC103507634</name>
</gene>
<dbReference type="InterPro" id="IPR052582">
    <property type="entry name" value="tRNA-DUS-like"/>
</dbReference>
<reference evidence="9" key="1">
    <citation type="submission" date="2025-08" db="UniProtKB">
        <authorList>
            <consortium name="RefSeq"/>
        </authorList>
    </citation>
    <scope>IDENTIFICATION</scope>
</reference>
<evidence type="ECO:0000313" key="9">
    <source>
        <dbReference type="RefSeq" id="XP_026678266.1"/>
    </source>
</evidence>
<feature type="signal peptide" evidence="6">
    <location>
        <begin position="1"/>
        <end position="22"/>
    </location>
</feature>
<dbReference type="Gene3D" id="3.20.20.70">
    <property type="entry name" value="Aldolase class I"/>
    <property type="match status" value="1"/>
</dbReference>
<evidence type="ECO:0000256" key="5">
    <source>
        <dbReference type="ARBA" id="ARBA00023002"/>
    </source>
</evidence>
<evidence type="ECO:0000259" key="7">
    <source>
        <dbReference type="Pfam" id="PF01207"/>
    </source>
</evidence>
<dbReference type="SUPFAM" id="SSF51395">
    <property type="entry name" value="FMN-linked oxidoreductases"/>
    <property type="match status" value="1"/>
</dbReference>
<evidence type="ECO:0000256" key="6">
    <source>
        <dbReference type="SAM" id="SignalP"/>
    </source>
</evidence>
<keyword evidence="4" id="KW-0819">tRNA processing</keyword>
<protein>
    <submittedName>
        <fullName evidence="9">tRNA-dihydrouridine(20) synthase [NAD(P)+]-like</fullName>
    </submittedName>
</protein>
<evidence type="ECO:0000256" key="4">
    <source>
        <dbReference type="ARBA" id="ARBA00022694"/>
    </source>
</evidence>
<evidence type="ECO:0000313" key="8">
    <source>
        <dbReference type="Proteomes" id="UP000079169"/>
    </source>
</evidence>
<dbReference type="PaxDb" id="121845-A0A3Q0IPQ0"/>
<dbReference type="RefSeq" id="XP_026678266.1">
    <property type="nucleotide sequence ID" value="XM_026822465.1"/>
</dbReference>
<keyword evidence="8" id="KW-1185">Reference proteome</keyword>